<dbReference type="InterPro" id="IPR037465">
    <property type="entry name" value="YlxR"/>
</dbReference>
<reference evidence="4 5" key="3">
    <citation type="submission" date="2019-06" db="EMBL/GenBank/DDBJ databases">
        <authorList>
            <person name="Le Quere A."/>
            <person name="Colella S."/>
        </authorList>
    </citation>
    <scope>NUCLEOTIDE SEQUENCE [LARGE SCALE GENOMIC DNA]</scope>
    <source>
        <strain evidence="4">EmedicaeMD41</strain>
    </source>
</reference>
<dbReference type="NCBIfam" id="NF006622">
    <property type="entry name" value="PRK09190.1"/>
    <property type="match status" value="1"/>
</dbReference>
<dbReference type="EMBL" id="CABFNB010000111">
    <property type="protein sequence ID" value="VTZ62830.1"/>
    <property type="molecule type" value="Genomic_DNA"/>
</dbReference>
<feature type="domain" description="YlxR" evidence="2">
    <location>
        <begin position="34"/>
        <end position="109"/>
    </location>
</feature>
<keyword evidence="3" id="KW-0238">DNA-binding</keyword>
<gene>
    <name evidence="3" type="ORF">BMJ33_26095</name>
    <name evidence="4" type="ORF">EMEDMD4_440144</name>
</gene>
<dbReference type="InterPro" id="IPR035931">
    <property type="entry name" value="YlxR-like_sf"/>
</dbReference>
<dbReference type="AlphaFoldDB" id="A0A508X3W8"/>
<dbReference type="PANTHER" id="PTHR34215:SF1">
    <property type="entry name" value="YLXR DOMAIN-CONTAINING PROTEIN"/>
    <property type="match status" value="1"/>
</dbReference>
<dbReference type="Pfam" id="PF04296">
    <property type="entry name" value="YlxR"/>
    <property type="match status" value="1"/>
</dbReference>
<dbReference type="CDD" id="cd00279">
    <property type="entry name" value="YlxR"/>
    <property type="match status" value="1"/>
</dbReference>
<evidence type="ECO:0000259" key="2">
    <source>
        <dbReference type="Pfam" id="PF04296"/>
    </source>
</evidence>
<reference evidence="3 6" key="2">
    <citation type="journal article" date="2018" name="FEMS Microbiol. Ecol.">
        <title>Co-invading symbiotic mutualists of Medicago polymorpha retain high ancestral diversity and contain diverse accessory genomes.</title>
        <authorList>
            <person name="Porter S.S."/>
            <person name="Faber-Hammond J.J."/>
            <person name="Friesen M.L."/>
        </authorList>
    </citation>
    <scope>NUCLEOTIDE SEQUENCE [LARGE SCALE GENOMIC DNA]</scope>
    <source>
        <strain evidence="3 6">Str16</strain>
    </source>
</reference>
<sequence>MIVEIDADSLPVDRGPKDRGPKGGSAKDGDGNNRTCIVTRESGSPEELIRFVAGPDGVVVADLKRQLPGRGCWVKAERQLVEKAVAKKLFARALRAEVKANAGLADEVERLLAEQLAGMMNMARKAGQFISGATKTEQAVRGLAALAVFHAIDAAADGVRKIDKARKAMSFVSEDETEIPAFRPFTGAEMDGLLGSNAFIHAAALAGQAGEGVVKRAIMLEKYRGSVPVRAEGGAGQPQQ</sequence>
<dbReference type="GeneID" id="61610991"/>
<dbReference type="InterPro" id="IPR007393">
    <property type="entry name" value="YlxR_dom"/>
</dbReference>
<dbReference type="OMA" id="LMGQNAF"/>
<evidence type="ECO:0000313" key="6">
    <source>
        <dbReference type="Proteomes" id="UP001190825"/>
    </source>
</evidence>
<protein>
    <submittedName>
        <fullName evidence="3">DNA-binding protein</fullName>
    </submittedName>
</protein>
<evidence type="ECO:0000313" key="5">
    <source>
        <dbReference type="Proteomes" id="UP000507954"/>
    </source>
</evidence>
<dbReference type="PANTHER" id="PTHR34215">
    <property type="entry name" value="BLL0784 PROTEIN"/>
    <property type="match status" value="1"/>
</dbReference>
<evidence type="ECO:0000313" key="4">
    <source>
        <dbReference type="EMBL" id="VTZ62830.1"/>
    </source>
</evidence>
<evidence type="ECO:0000256" key="1">
    <source>
        <dbReference type="SAM" id="MobiDB-lite"/>
    </source>
</evidence>
<keyword evidence="6" id="KW-1185">Reference proteome</keyword>
<feature type="region of interest" description="Disordered" evidence="1">
    <location>
        <begin position="1"/>
        <end position="35"/>
    </location>
</feature>
<dbReference type="Proteomes" id="UP000507954">
    <property type="component" value="Unassembled WGS sequence"/>
</dbReference>
<dbReference type="RefSeq" id="WP_012067638.1">
    <property type="nucleotide sequence ID" value="NZ_ATYC01000022.1"/>
</dbReference>
<accession>A0A508X3W8</accession>
<proteinExistence type="predicted"/>
<evidence type="ECO:0000313" key="3">
    <source>
        <dbReference type="EMBL" id="PLT97653.1"/>
    </source>
</evidence>
<dbReference type="SUPFAM" id="SSF64376">
    <property type="entry name" value="YlxR-like"/>
    <property type="match status" value="1"/>
</dbReference>
<name>A0A508X3W8_9HYPH</name>
<dbReference type="InterPro" id="IPR029064">
    <property type="entry name" value="Ribosomal_eL30-like_sf"/>
</dbReference>
<organism evidence="4 5">
    <name type="scientific">Sinorhizobium medicae</name>
    <dbReference type="NCBI Taxonomy" id="110321"/>
    <lineage>
        <taxon>Bacteria</taxon>
        <taxon>Pseudomonadati</taxon>
        <taxon>Pseudomonadota</taxon>
        <taxon>Alphaproteobacteria</taxon>
        <taxon>Hyphomicrobiales</taxon>
        <taxon>Rhizobiaceae</taxon>
        <taxon>Sinorhizobium/Ensifer group</taxon>
        <taxon>Sinorhizobium</taxon>
    </lineage>
</organism>
<dbReference type="Gene3D" id="3.30.1230.10">
    <property type="entry name" value="YlxR-like"/>
    <property type="match status" value="1"/>
</dbReference>
<dbReference type="Proteomes" id="UP001190825">
    <property type="component" value="Unassembled WGS sequence"/>
</dbReference>
<dbReference type="GO" id="GO:0003677">
    <property type="term" value="F:DNA binding"/>
    <property type="evidence" value="ECO:0007669"/>
    <property type="project" value="UniProtKB-KW"/>
</dbReference>
<reference evidence="3" key="1">
    <citation type="submission" date="2017-04" db="EMBL/GenBank/DDBJ databases">
        <authorList>
            <person name="Porter S."/>
            <person name="Friesen M.L."/>
            <person name="Faber-Hammond J."/>
        </authorList>
    </citation>
    <scope>NUCLEOTIDE SEQUENCE</scope>
    <source>
        <strain evidence="3">Str16</strain>
    </source>
</reference>
<dbReference type="Gene3D" id="3.30.1330.30">
    <property type="match status" value="1"/>
</dbReference>
<dbReference type="EMBL" id="NBUC01000128">
    <property type="protein sequence ID" value="PLT97653.1"/>
    <property type="molecule type" value="Genomic_DNA"/>
</dbReference>
<feature type="compositionally biased region" description="Basic and acidic residues" evidence="1">
    <location>
        <begin position="14"/>
        <end position="31"/>
    </location>
</feature>
<dbReference type="SUPFAM" id="SSF55315">
    <property type="entry name" value="L30e-like"/>
    <property type="match status" value="1"/>
</dbReference>